<organism evidence="1">
    <name type="scientific">marine sediment metagenome</name>
    <dbReference type="NCBI Taxonomy" id="412755"/>
    <lineage>
        <taxon>unclassified sequences</taxon>
        <taxon>metagenomes</taxon>
        <taxon>ecological metagenomes</taxon>
    </lineage>
</organism>
<dbReference type="AlphaFoldDB" id="A0A0F9S5J9"/>
<sequence length="299" mass="34390">MKVTNIAEAPKPFLWATENSSWPPNADRLYVTQLFAPPMQRRLMIDYYDEIENDVIDYYYRILGTAVHSVIEQAAKDRIGISTEVRVAMPKEWFGIQITGRIDWIDYIDSILADIKTASAAIAGRGVKDDWIYQGNIYRYMLYRIHGWKAENLRIYPLYRDWSGAKAGHDHPISPYGDIEIPIWSIKKTHEFIEKCVADHMAKKVRFCSDEERWKTPDSYAVKKKGAAKAVAATTMIEGQRVPIPTKELATEIMNSKKNAKELSVEFRPGGCRRCSGYCDVEQYVRNTTRNVGNEENLH</sequence>
<proteinExistence type="predicted"/>
<gene>
    <name evidence="1" type="ORF">LCGC14_0815010</name>
</gene>
<reference evidence="1" key="1">
    <citation type="journal article" date="2015" name="Nature">
        <title>Complex archaea that bridge the gap between prokaryotes and eukaryotes.</title>
        <authorList>
            <person name="Spang A."/>
            <person name="Saw J.H."/>
            <person name="Jorgensen S.L."/>
            <person name="Zaremba-Niedzwiedzka K."/>
            <person name="Martijn J."/>
            <person name="Lind A.E."/>
            <person name="van Eijk R."/>
            <person name="Schleper C."/>
            <person name="Guy L."/>
            <person name="Ettema T.J."/>
        </authorList>
    </citation>
    <scope>NUCLEOTIDE SEQUENCE</scope>
</reference>
<comment type="caution">
    <text evidence="1">The sequence shown here is derived from an EMBL/GenBank/DDBJ whole genome shotgun (WGS) entry which is preliminary data.</text>
</comment>
<name>A0A0F9S5J9_9ZZZZ</name>
<accession>A0A0F9S5J9</accession>
<dbReference type="Gene3D" id="3.90.320.10">
    <property type="match status" value="1"/>
</dbReference>
<evidence type="ECO:0008006" key="2">
    <source>
        <dbReference type="Google" id="ProtNLM"/>
    </source>
</evidence>
<protein>
    <recommendedName>
        <fullName evidence="2">PD-(D/E)XK endonuclease-like domain-containing protein</fullName>
    </recommendedName>
</protein>
<dbReference type="InterPro" id="IPR011604">
    <property type="entry name" value="PDDEXK-like_dom_sf"/>
</dbReference>
<evidence type="ECO:0000313" key="1">
    <source>
        <dbReference type="EMBL" id="KKN32351.1"/>
    </source>
</evidence>
<dbReference type="EMBL" id="LAZR01002259">
    <property type="protein sequence ID" value="KKN32351.1"/>
    <property type="molecule type" value="Genomic_DNA"/>
</dbReference>